<sequence>MLSRTGTCSRIVSSLYGSRGLPSGLTRSRFTSSFHTSAAPRSRESPPSDYQQTVAPDIIRKKLKWGFNIYRYDYYKKKLQDGHRGKELESSIQQCDYQNDDAWRAFMRLWDEEVTAAVRGLYVDGDRIAGALELSAYSDKKMLDGATIEQVQALHATHTKEQARLGHDIYFHDYCVQIDTDALYSCLRVLQLPEDQQLQFGMPKQYPRDPALGKSPYVNVIRPPNPLHDGKNVAQDMKLPISVKVYLWTVLPSMYEKIGKDWFYQSAMTDFTQDQDGVVVQ</sequence>
<dbReference type="AlphaFoldDB" id="A0A9W9C0G8"/>
<evidence type="ECO:0000313" key="2">
    <source>
        <dbReference type="Proteomes" id="UP001140562"/>
    </source>
</evidence>
<protein>
    <submittedName>
        <fullName evidence="1">Uncharacterized protein</fullName>
    </submittedName>
</protein>
<accession>A0A9W9C0G8</accession>
<dbReference type="Proteomes" id="UP001140562">
    <property type="component" value="Unassembled WGS sequence"/>
</dbReference>
<dbReference type="EMBL" id="JAPEUV010000037">
    <property type="protein sequence ID" value="KAJ4337579.1"/>
    <property type="molecule type" value="Genomic_DNA"/>
</dbReference>
<organism evidence="1 2">
    <name type="scientific">Didymella glomerata</name>
    <dbReference type="NCBI Taxonomy" id="749621"/>
    <lineage>
        <taxon>Eukaryota</taxon>
        <taxon>Fungi</taxon>
        <taxon>Dikarya</taxon>
        <taxon>Ascomycota</taxon>
        <taxon>Pezizomycotina</taxon>
        <taxon>Dothideomycetes</taxon>
        <taxon>Pleosporomycetidae</taxon>
        <taxon>Pleosporales</taxon>
        <taxon>Pleosporineae</taxon>
        <taxon>Didymellaceae</taxon>
        <taxon>Didymella</taxon>
    </lineage>
</organism>
<reference evidence="1" key="1">
    <citation type="submission" date="2022-10" db="EMBL/GenBank/DDBJ databases">
        <title>Tapping the CABI collections for fungal endophytes: first genome assemblies for Collariella, Neodidymelliopsis, Ascochyta clinopodiicola, Didymella pomorum, Didymosphaeria variabile, Neocosmospora piperis and Neocucurbitaria cava.</title>
        <authorList>
            <person name="Hill R."/>
        </authorList>
    </citation>
    <scope>NUCLEOTIDE SEQUENCE</scope>
    <source>
        <strain evidence="1">IMI 360193</strain>
    </source>
</reference>
<evidence type="ECO:0000313" key="1">
    <source>
        <dbReference type="EMBL" id="KAJ4337579.1"/>
    </source>
</evidence>
<name>A0A9W9C0G8_9PLEO</name>
<keyword evidence="2" id="KW-1185">Reference proteome</keyword>
<comment type="caution">
    <text evidence="1">The sequence shown here is derived from an EMBL/GenBank/DDBJ whole genome shotgun (WGS) entry which is preliminary data.</text>
</comment>
<dbReference type="OrthoDB" id="4424523at2759"/>
<gene>
    <name evidence="1" type="ORF">N0V87_004534</name>
</gene>
<proteinExistence type="predicted"/>